<accession>A0A8B9ALR1</accession>
<reference evidence="4" key="2">
    <citation type="submission" date="2025-08" db="UniProtKB">
        <authorList>
            <consortium name="RefSeq"/>
        </authorList>
    </citation>
    <scope>IDENTIFICATION</scope>
    <source>
        <tissue evidence="4">Young leaves</tissue>
    </source>
</reference>
<feature type="region of interest" description="Disordered" evidence="2">
    <location>
        <begin position="323"/>
        <end position="344"/>
    </location>
</feature>
<dbReference type="KEGG" id="pda:103702587"/>
<feature type="coiled-coil region" evidence="1">
    <location>
        <begin position="382"/>
        <end position="409"/>
    </location>
</feature>
<dbReference type="OrthoDB" id="611606at2759"/>
<dbReference type="PANTHER" id="PTHR34962">
    <property type="entry name" value="EMBRYO DEFECTIVE 1703-RELATED"/>
    <property type="match status" value="1"/>
</dbReference>
<proteinExistence type="predicted"/>
<protein>
    <submittedName>
        <fullName evidence="4">Uncharacterized protein LOC103702587</fullName>
    </submittedName>
</protein>
<evidence type="ECO:0000256" key="1">
    <source>
        <dbReference type="SAM" id="Coils"/>
    </source>
</evidence>
<name>A0A8B9ALR1_PHODC</name>
<feature type="region of interest" description="Disordered" evidence="2">
    <location>
        <begin position="425"/>
        <end position="450"/>
    </location>
</feature>
<dbReference type="RefSeq" id="XP_038984973.1">
    <property type="nucleotide sequence ID" value="XM_039129045.1"/>
</dbReference>
<feature type="region of interest" description="Disordered" evidence="2">
    <location>
        <begin position="109"/>
        <end position="138"/>
    </location>
</feature>
<feature type="compositionally biased region" description="Low complexity" evidence="2">
    <location>
        <begin position="630"/>
        <end position="643"/>
    </location>
</feature>
<gene>
    <name evidence="4" type="primary">LOC103702587</name>
</gene>
<reference evidence="3" key="1">
    <citation type="journal article" date="2019" name="Nat. Commun.">
        <title>Genome-wide association mapping of date palm fruit traits.</title>
        <authorList>
            <person name="Hazzouri K.M."/>
            <person name="Gros-Balthazard M."/>
            <person name="Flowers J.M."/>
            <person name="Copetti D."/>
            <person name="Lemansour A."/>
            <person name="Lebrun M."/>
            <person name="Masmoudi K."/>
            <person name="Ferrand S."/>
            <person name="Dhar M.I."/>
            <person name="Fresquez Z.A."/>
            <person name="Rosas U."/>
            <person name="Zhang J."/>
            <person name="Talag J."/>
            <person name="Lee S."/>
            <person name="Kudrna D."/>
            <person name="Powell R.F."/>
            <person name="Leitch I.J."/>
            <person name="Krueger R.R."/>
            <person name="Wing R.A."/>
            <person name="Amiri K.M.A."/>
            <person name="Purugganan M.D."/>
        </authorList>
    </citation>
    <scope>NUCLEOTIDE SEQUENCE [LARGE SCALE GENOMIC DNA]</scope>
    <source>
        <strain evidence="3">cv. Khalas</strain>
    </source>
</reference>
<feature type="region of interest" description="Disordered" evidence="2">
    <location>
        <begin position="630"/>
        <end position="687"/>
    </location>
</feature>
<feature type="compositionally biased region" description="Low complexity" evidence="2">
    <location>
        <begin position="427"/>
        <end position="439"/>
    </location>
</feature>
<dbReference type="GeneID" id="103702587"/>
<evidence type="ECO:0000256" key="2">
    <source>
        <dbReference type="SAM" id="MobiDB-lite"/>
    </source>
</evidence>
<organism evidence="3 4">
    <name type="scientific">Phoenix dactylifera</name>
    <name type="common">Date palm</name>
    <dbReference type="NCBI Taxonomy" id="42345"/>
    <lineage>
        <taxon>Eukaryota</taxon>
        <taxon>Viridiplantae</taxon>
        <taxon>Streptophyta</taxon>
        <taxon>Embryophyta</taxon>
        <taxon>Tracheophyta</taxon>
        <taxon>Spermatophyta</taxon>
        <taxon>Magnoliopsida</taxon>
        <taxon>Liliopsida</taxon>
        <taxon>Arecaceae</taxon>
        <taxon>Coryphoideae</taxon>
        <taxon>Phoeniceae</taxon>
        <taxon>Phoenix</taxon>
    </lineage>
</organism>
<keyword evidence="3" id="KW-1185">Reference proteome</keyword>
<dbReference type="Proteomes" id="UP000228380">
    <property type="component" value="Chromosome 8"/>
</dbReference>
<feature type="compositionally biased region" description="Polar residues" evidence="2">
    <location>
        <begin position="664"/>
        <end position="684"/>
    </location>
</feature>
<evidence type="ECO:0000313" key="3">
    <source>
        <dbReference type="Proteomes" id="UP000228380"/>
    </source>
</evidence>
<sequence length="1434" mass="161867">MDVSSAPVLKTTNFFCRVSSLRSNPTYVTLFKKNPPRKGAGHFVDFSKIPSWRPSAASIRGALRISAHFRRPSRRRNTLREKLNSYGEEQKVSKVTELLNLDSNLEDSNYINGETKTDNSESSSNFDSERGVVDNCSSENQNISGNPVLWNKLEKWIEQYKKDSEFWGVGAGPIFTIYQDTDGKVSRVSVSEDEITKRSQIPVWSLEEKESIEEFMDVNSKISHAKLIAKQIESGEYVLPRSSSIAKFVVEGKKFTFADGLRSISLQSGPTLKIFPQIGFMVLCGCCVFWAMSKLFVGNHKVELTRQEVEMLRRKKKSRLEREEMEKGGVKVVGDEPEFPTTRRPQLDKNELMKDIMQAKASTEKLAITDVSSHFSAISPDFDDKVREIRKMQRKVRELEQQDHSQNDKKGEEYGVASILLGAKDQNASNENNANAEAASIKEGSNHDRTSDINLLEDQEKNGRFSVDIENKKLLRENNMGNMNDTPGGESLNTFANSKPITTVKADDQNEEKTTCSMDGKSVEVDIEHTVHSGSTNVFSIVDWINEETSGKKKVESSIMEEKESNRSSSDFVRTRPKIIRSVKEAREYLARKHRPLPGKAQADQEMQVKDLAAKANGCIFTYDDNPIVRSSQSSSESSNVSVPNKLHHGNVSDTGSYGDGSMIKTSSMTMENSEAQGAKTVNNGDYRGKSLKSLNVKGGVNSPFSNDSEIGKTLSSNKILLGGVAEHTVSPTNSSISRMNNLSDEQKHVQDHIDSCIFHTSDNSQESDPHITYSDKSTLGVTSDLLMSGMTTPSKNDVVYNSQKSETLTEKEQIGPKTQLRRLKNVRVICDTRNNEDTEVSMGRILSLESRMAGSSTLDMTQNFTTSSVSSSKESTINKKEIREDNCRYSSFGDNVSGEKRTARSPETEFSKFKEAHDTKVLSRSGTNLSRDSDGAGCLTKEKHQDAENSWVNKNFQEFDPVIKKIGVGFKENYMVAKEKVKEQQGLSADISELGLMEEDEELEWMNDEHLREIVFQVRQNELAGRDPFHLMDPDDKHTFFEGLERKAEKVNEKLLGLHEWVHSRIENLDYGADGISLDDPLEKIIPRWKGPAIDKNPQFLTKLSGDRTAIFAEKGDAQNSLQNMKESPNSNGAVYCSFNGKRNMSPDKSYANPKTLIECSDGTSRPGKKTGKEQWQHTKKWSEAFLEVYNAETNPEIKSIMRDMGKDLDRWITQKEIQDVADWMTRIPKRKRRYIEKKMEKIKREVEMFGPQAVVSKYREYSDEKEKDYLWWLDLNFILCIELYTVDDGIPKVGFYSLEMAPDLELNPKQYHVIAFADPGDSKNFCYIVQAHMDMLGSGRAFVIARPPKDAFREAKANGFSVSVIRKGEVKLNVDQTLEEVEEEITEIGSKIYHDKIMHERSVDIRTLMRGVITAERSTKRSKQVPTKLAKS</sequence>
<keyword evidence="1" id="KW-0175">Coiled coil</keyword>
<evidence type="ECO:0000313" key="4">
    <source>
        <dbReference type="RefSeq" id="XP_038984973.1"/>
    </source>
</evidence>
<dbReference type="PANTHER" id="PTHR34962:SF1">
    <property type="entry name" value="EMBRYO DEFECTIVE 1703-RELATED"/>
    <property type="match status" value="1"/>
</dbReference>